<dbReference type="PANTHER" id="PTHR24404:SF114">
    <property type="entry name" value="KLUMPFUSS, ISOFORM B-RELATED"/>
    <property type="match status" value="1"/>
</dbReference>
<feature type="domain" description="C2H2-type" evidence="14">
    <location>
        <begin position="297"/>
        <end position="324"/>
    </location>
</feature>
<feature type="domain" description="C2H2-type" evidence="14">
    <location>
        <begin position="241"/>
        <end position="268"/>
    </location>
</feature>
<dbReference type="GO" id="GO:0005634">
    <property type="term" value="C:nucleus"/>
    <property type="evidence" value="ECO:0007669"/>
    <property type="project" value="UniProtKB-SubCell"/>
</dbReference>
<evidence type="ECO:0000256" key="7">
    <source>
        <dbReference type="ARBA" id="ARBA00022833"/>
    </source>
</evidence>
<comment type="subcellular location">
    <subcellularLocation>
        <location evidence="2">Nucleus</location>
    </subcellularLocation>
</comment>
<dbReference type="Pfam" id="PF00096">
    <property type="entry name" value="zf-C2H2"/>
    <property type="match status" value="7"/>
</dbReference>
<comment type="caution">
    <text evidence="15">The sequence shown here is derived from an EMBL/GenBank/DDBJ whole genome shotgun (WGS) entry which is preliminary data.</text>
</comment>
<gene>
    <name evidence="15" type="ORF">MNOR_LOCUS32256</name>
    <name evidence="16" type="ORF">MNOR_LOCUS32257</name>
</gene>
<accession>A0AAV2S268</accession>
<dbReference type="FunFam" id="3.30.160.60:FF:002090">
    <property type="entry name" value="Zinc finger protein 473"/>
    <property type="match status" value="1"/>
</dbReference>
<dbReference type="FunFam" id="3.30.160.60:FF:000325">
    <property type="entry name" value="ZFP90 zinc finger protein"/>
    <property type="match status" value="1"/>
</dbReference>
<dbReference type="PANTHER" id="PTHR24404">
    <property type="entry name" value="ZINC FINGER PROTEIN"/>
    <property type="match status" value="1"/>
</dbReference>
<keyword evidence="8" id="KW-0805">Transcription regulation</keyword>
<evidence type="ECO:0000256" key="8">
    <source>
        <dbReference type="ARBA" id="ARBA00023015"/>
    </source>
</evidence>
<dbReference type="SUPFAM" id="SSF57667">
    <property type="entry name" value="beta-beta-alpha zinc fingers"/>
    <property type="match status" value="6"/>
</dbReference>
<comment type="similarity">
    <text evidence="3">Belongs to the krueppel C2H2-type zinc-finger protein family.</text>
</comment>
<reference evidence="15 17" key="1">
    <citation type="submission" date="2024-05" db="EMBL/GenBank/DDBJ databases">
        <authorList>
            <person name="Wallberg A."/>
        </authorList>
    </citation>
    <scope>NUCLEOTIDE SEQUENCE [LARGE SCALE GENOMIC DNA]</scope>
</reference>
<dbReference type="Pfam" id="PF13912">
    <property type="entry name" value="zf-C2H2_6"/>
    <property type="match status" value="1"/>
</dbReference>
<comment type="function">
    <text evidence="1">May be involved in transcriptional regulation.</text>
</comment>
<feature type="domain" description="C2H2-type" evidence="14">
    <location>
        <begin position="269"/>
        <end position="296"/>
    </location>
</feature>
<evidence type="ECO:0000256" key="1">
    <source>
        <dbReference type="ARBA" id="ARBA00003767"/>
    </source>
</evidence>
<dbReference type="FunFam" id="3.30.160.60:FF:000711">
    <property type="entry name" value="zinc finger protein 697"/>
    <property type="match status" value="1"/>
</dbReference>
<dbReference type="FunFam" id="3.30.160.60:FF:000624">
    <property type="entry name" value="zinc finger protein 697"/>
    <property type="match status" value="2"/>
</dbReference>
<feature type="domain" description="C2H2-type" evidence="14">
    <location>
        <begin position="183"/>
        <end position="210"/>
    </location>
</feature>
<evidence type="ECO:0000256" key="13">
    <source>
        <dbReference type="SAM" id="MobiDB-lite"/>
    </source>
</evidence>
<dbReference type="GO" id="GO:0006357">
    <property type="term" value="P:regulation of transcription by RNA polymerase II"/>
    <property type="evidence" value="ECO:0007669"/>
    <property type="project" value="TreeGrafter"/>
</dbReference>
<dbReference type="FunFam" id="3.30.160.60:FF:000534">
    <property type="entry name" value="zinc finger protein 674"/>
    <property type="match status" value="1"/>
</dbReference>
<dbReference type="InterPro" id="IPR036236">
    <property type="entry name" value="Znf_C2H2_sf"/>
</dbReference>
<evidence type="ECO:0000256" key="9">
    <source>
        <dbReference type="ARBA" id="ARBA00023125"/>
    </source>
</evidence>
<feature type="domain" description="C2H2-type" evidence="14">
    <location>
        <begin position="127"/>
        <end position="154"/>
    </location>
</feature>
<keyword evidence="10" id="KW-0804">Transcription</keyword>
<keyword evidence="4" id="KW-0479">Metal-binding</keyword>
<proteinExistence type="inferred from homology"/>
<evidence type="ECO:0000256" key="11">
    <source>
        <dbReference type="ARBA" id="ARBA00023242"/>
    </source>
</evidence>
<dbReference type="Gene3D" id="3.30.160.60">
    <property type="entry name" value="Classic Zinc Finger"/>
    <property type="match status" value="9"/>
</dbReference>
<dbReference type="EMBL" id="CAXKWB010043436">
    <property type="protein sequence ID" value="CAL4159256.1"/>
    <property type="molecule type" value="Genomic_DNA"/>
</dbReference>
<evidence type="ECO:0000256" key="6">
    <source>
        <dbReference type="ARBA" id="ARBA00022771"/>
    </source>
</evidence>
<evidence type="ECO:0000256" key="3">
    <source>
        <dbReference type="ARBA" id="ARBA00006991"/>
    </source>
</evidence>
<evidence type="ECO:0000256" key="5">
    <source>
        <dbReference type="ARBA" id="ARBA00022737"/>
    </source>
</evidence>
<name>A0AAV2S268_MEGNR</name>
<keyword evidence="5" id="KW-0677">Repeat</keyword>
<evidence type="ECO:0000256" key="2">
    <source>
        <dbReference type="ARBA" id="ARBA00004123"/>
    </source>
</evidence>
<feature type="compositionally biased region" description="Basic and acidic residues" evidence="13">
    <location>
        <begin position="31"/>
        <end position="48"/>
    </location>
</feature>
<keyword evidence="17" id="KW-1185">Reference proteome</keyword>
<feature type="domain" description="C2H2-type" evidence="14">
    <location>
        <begin position="213"/>
        <end position="240"/>
    </location>
</feature>
<dbReference type="Proteomes" id="UP001497623">
    <property type="component" value="Unassembled WGS sequence"/>
</dbReference>
<evidence type="ECO:0000256" key="12">
    <source>
        <dbReference type="PROSITE-ProRule" id="PRU00042"/>
    </source>
</evidence>
<evidence type="ECO:0000313" key="15">
    <source>
        <dbReference type="EMBL" id="CAL4159253.1"/>
    </source>
</evidence>
<evidence type="ECO:0000256" key="10">
    <source>
        <dbReference type="ARBA" id="ARBA00023163"/>
    </source>
</evidence>
<dbReference type="SMART" id="SM00355">
    <property type="entry name" value="ZnF_C2H2"/>
    <property type="match status" value="9"/>
</dbReference>
<keyword evidence="11" id="KW-0539">Nucleus</keyword>
<dbReference type="PROSITE" id="PS00028">
    <property type="entry name" value="ZINC_FINGER_C2H2_1"/>
    <property type="match status" value="9"/>
</dbReference>
<dbReference type="FunFam" id="3.30.160.60:FF:000966">
    <property type="entry name" value="ZFP90 zinc finger protein"/>
    <property type="match status" value="1"/>
</dbReference>
<feature type="region of interest" description="Disordered" evidence="13">
    <location>
        <begin position="363"/>
        <end position="419"/>
    </location>
</feature>
<dbReference type="GO" id="GO:0003700">
    <property type="term" value="F:DNA-binding transcription factor activity"/>
    <property type="evidence" value="ECO:0007669"/>
    <property type="project" value="TreeGrafter"/>
</dbReference>
<dbReference type="FunFam" id="3.30.160.60:FF:002343">
    <property type="entry name" value="Zinc finger protein 33A"/>
    <property type="match status" value="1"/>
</dbReference>
<evidence type="ECO:0000259" key="14">
    <source>
        <dbReference type="PROSITE" id="PS50157"/>
    </source>
</evidence>
<feature type="domain" description="C2H2-type" evidence="14">
    <location>
        <begin position="325"/>
        <end position="348"/>
    </location>
</feature>
<keyword evidence="9" id="KW-0238">DNA-binding</keyword>
<feature type="domain" description="C2H2-type" evidence="14">
    <location>
        <begin position="63"/>
        <end position="90"/>
    </location>
</feature>
<dbReference type="InterPro" id="IPR050589">
    <property type="entry name" value="Ikaros_C2H2-ZF"/>
</dbReference>
<dbReference type="AlphaFoldDB" id="A0AAV2S268"/>
<dbReference type="InterPro" id="IPR013087">
    <property type="entry name" value="Znf_C2H2_type"/>
</dbReference>
<protein>
    <recommendedName>
        <fullName evidence="14">C2H2-type domain-containing protein</fullName>
    </recommendedName>
</protein>
<feature type="region of interest" description="Disordered" evidence="13">
    <location>
        <begin position="31"/>
        <end position="50"/>
    </location>
</feature>
<organism evidence="15 17">
    <name type="scientific">Meganyctiphanes norvegica</name>
    <name type="common">Northern krill</name>
    <name type="synonym">Thysanopoda norvegica</name>
    <dbReference type="NCBI Taxonomy" id="48144"/>
    <lineage>
        <taxon>Eukaryota</taxon>
        <taxon>Metazoa</taxon>
        <taxon>Ecdysozoa</taxon>
        <taxon>Arthropoda</taxon>
        <taxon>Crustacea</taxon>
        <taxon>Multicrustacea</taxon>
        <taxon>Malacostraca</taxon>
        <taxon>Eumalacostraca</taxon>
        <taxon>Eucarida</taxon>
        <taxon>Euphausiacea</taxon>
        <taxon>Euphausiidae</taxon>
        <taxon>Meganyctiphanes</taxon>
    </lineage>
</organism>
<feature type="domain" description="C2H2-type" evidence="14">
    <location>
        <begin position="155"/>
        <end position="182"/>
    </location>
</feature>
<dbReference type="PROSITE" id="PS50157">
    <property type="entry name" value="ZINC_FINGER_C2H2_2"/>
    <property type="match status" value="9"/>
</dbReference>
<dbReference type="GO" id="GO:0000978">
    <property type="term" value="F:RNA polymerase II cis-regulatory region sequence-specific DNA binding"/>
    <property type="evidence" value="ECO:0007669"/>
    <property type="project" value="TreeGrafter"/>
</dbReference>
<evidence type="ECO:0000313" key="17">
    <source>
        <dbReference type="Proteomes" id="UP001497623"/>
    </source>
</evidence>
<sequence length="419" mass="47338">METEQAIKLERDLPDDTQKLPMAMNLEHFLEGNGRTEKPSPDLNEKQDMGMSSGCEIPEIKPYHCDVCGKRFKEVDTLDSHMITHKDQSTIVCSEFLEEIFGKDTNVEALKKKLELGKKKLKKVKPFLCTICGKGYSHKLTLVNHMKTHDEEQPFYCTICAQGFSRQNILMKHNEIHHSESPFACTTCGQIFTERDVFTRHLATHTDEKPRPYKCTTCSKAFTLRGTLERHMTTHTDEKPFSCSTCGKCFSLERALKGHMVIHTGVKAYNCTTCGQKFAHNASLRNHMRLHTGEKPFLCSTCGKTFVQQSSLSKHLLVHTGEKPHLCSFCGKGFKRNNHLTKHMRSKHKDVIYGDSTDGLWFSGTDQANGPNSPKEDDDDSEHEPESPKDGSFSEELMIPLEESTDNSKALLDSLGSNC</sequence>
<evidence type="ECO:0000313" key="16">
    <source>
        <dbReference type="EMBL" id="CAL4159256.1"/>
    </source>
</evidence>
<dbReference type="GO" id="GO:0008270">
    <property type="term" value="F:zinc ion binding"/>
    <property type="evidence" value="ECO:0007669"/>
    <property type="project" value="UniProtKB-KW"/>
</dbReference>
<keyword evidence="7" id="KW-0862">Zinc</keyword>
<dbReference type="EMBL" id="CAXKWB010043436">
    <property type="protein sequence ID" value="CAL4159253.1"/>
    <property type="molecule type" value="Genomic_DNA"/>
</dbReference>
<keyword evidence="6 12" id="KW-0863">Zinc-finger</keyword>
<evidence type="ECO:0000256" key="4">
    <source>
        <dbReference type="ARBA" id="ARBA00022723"/>
    </source>
</evidence>